<feature type="compositionally biased region" description="Low complexity" evidence="1">
    <location>
        <begin position="21"/>
        <end position="43"/>
    </location>
</feature>
<reference evidence="2 3" key="1">
    <citation type="submission" date="2015-01" db="EMBL/GenBank/DDBJ databases">
        <title>The Genome Sequence of Cladophialophora immunda CBS83496.</title>
        <authorList>
            <consortium name="The Broad Institute Genomics Platform"/>
            <person name="Cuomo C."/>
            <person name="de Hoog S."/>
            <person name="Gorbushina A."/>
            <person name="Stielow B."/>
            <person name="Teixiera M."/>
            <person name="Abouelleil A."/>
            <person name="Chapman S.B."/>
            <person name="Priest M."/>
            <person name="Young S.K."/>
            <person name="Wortman J."/>
            <person name="Nusbaum C."/>
            <person name="Birren B."/>
        </authorList>
    </citation>
    <scope>NUCLEOTIDE SEQUENCE [LARGE SCALE GENOMIC DNA]</scope>
    <source>
        <strain evidence="2 3">CBS 83496</strain>
    </source>
</reference>
<dbReference type="AlphaFoldDB" id="A0A0D2D0J4"/>
<sequence length="116" mass="10932">MTQTVVPVRPTGAAAASLHPSGTAETSVAAASASPSWTNSQPAGTLTSVAAASTSAGSNSGWLAPSPSSGASASSTPVAPINVTPFTGAAAPQSQLPGTVLSVVICAAVAVSGLFL</sequence>
<dbReference type="Proteomes" id="UP000054466">
    <property type="component" value="Unassembled WGS sequence"/>
</dbReference>
<dbReference type="HOGENOM" id="CLU_2096632_0_0_1"/>
<evidence type="ECO:0000313" key="3">
    <source>
        <dbReference type="Proteomes" id="UP000054466"/>
    </source>
</evidence>
<feature type="region of interest" description="Disordered" evidence="1">
    <location>
        <begin position="55"/>
        <end position="77"/>
    </location>
</feature>
<protein>
    <submittedName>
        <fullName evidence="2">Uncharacterized protein</fullName>
    </submittedName>
</protein>
<accession>A0A0D2D0J4</accession>
<gene>
    <name evidence="2" type="ORF">PV07_05138</name>
</gene>
<dbReference type="EMBL" id="KN847042">
    <property type="protein sequence ID" value="KIW29314.1"/>
    <property type="molecule type" value="Genomic_DNA"/>
</dbReference>
<evidence type="ECO:0000313" key="2">
    <source>
        <dbReference type="EMBL" id="KIW29314.1"/>
    </source>
</evidence>
<proteinExistence type="predicted"/>
<organism evidence="2 3">
    <name type="scientific">Cladophialophora immunda</name>
    <dbReference type="NCBI Taxonomy" id="569365"/>
    <lineage>
        <taxon>Eukaryota</taxon>
        <taxon>Fungi</taxon>
        <taxon>Dikarya</taxon>
        <taxon>Ascomycota</taxon>
        <taxon>Pezizomycotina</taxon>
        <taxon>Eurotiomycetes</taxon>
        <taxon>Chaetothyriomycetidae</taxon>
        <taxon>Chaetothyriales</taxon>
        <taxon>Herpotrichiellaceae</taxon>
        <taxon>Cladophialophora</taxon>
    </lineage>
</organism>
<dbReference type="RefSeq" id="XP_016249530.1">
    <property type="nucleotide sequence ID" value="XM_016392011.1"/>
</dbReference>
<keyword evidence="3" id="KW-1185">Reference proteome</keyword>
<dbReference type="GeneID" id="27344332"/>
<evidence type="ECO:0000256" key="1">
    <source>
        <dbReference type="SAM" id="MobiDB-lite"/>
    </source>
</evidence>
<name>A0A0D2D0J4_9EURO</name>
<dbReference type="VEuPathDB" id="FungiDB:PV07_05138"/>
<dbReference type="STRING" id="569365.A0A0D2D0J4"/>
<feature type="region of interest" description="Disordered" evidence="1">
    <location>
        <begin position="1"/>
        <end position="43"/>
    </location>
</feature>